<keyword evidence="3" id="KW-1185">Reference proteome</keyword>
<proteinExistence type="predicted"/>
<dbReference type="CDD" id="cd00093">
    <property type="entry name" value="HTH_XRE"/>
    <property type="match status" value="1"/>
</dbReference>
<dbReference type="SUPFAM" id="SSF47413">
    <property type="entry name" value="lambda repressor-like DNA-binding domains"/>
    <property type="match status" value="1"/>
</dbReference>
<dbReference type="Gene3D" id="1.10.260.40">
    <property type="entry name" value="lambda repressor-like DNA-binding domains"/>
    <property type="match status" value="1"/>
</dbReference>
<gene>
    <name evidence="2" type="ORF">FXF69_07980</name>
</gene>
<dbReference type="InterPro" id="IPR010982">
    <property type="entry name" value="Lambda_DNA-bd_dom_sf"/>
</dbReference>
<comment type="caution">
    <text evidence="2">The sequence shown here is derived from an EMBL/GenBank/DDBJ whole genome shotgun (WGS) entry which is preliminary data.</text>
</comment>
<dbReference type="InterPro" id="IPR001387">
    <property type="entry name" value="Cro/C1-type_HTH"/>
</dbReference>
<dbReference type="PROSITE" id="PS50943">
    <property type="entry name" value="HTH_CROC1"/>
    <property type="match status" value="1"/>
</dbReference>
<evidence type="ECO:0000313" key="3">
    <source>
        <dbReference type="Proteomes" id="UP000323380"/>
    </source>
</evidence>
<dbReference type="Pfam" id="PF13560">
    <property type="entry name" value="HTH_31"/>
    <property type="match status" value="1"/>
</dbReference>
<dbReference type="GO" id="GO:0003677">
    <property type="term" value="F:DNA binding"/>
    <property type="evidence" value="ECO:0007669"/>
    <property type="project" value="InterPro"/>
</dbReference>
<feature type="domain" description="HTH cro/C1-type" evidence="1">
    <location>
        <begin position="14"/>
        <end position="67"/>
    </location>
</feature>
<dbReference type="AlphaFoldDB" id="A0A5D0NWQ6"/>
<reference evidence="2 3" key="1">
    <citation type="submission" date="2019-08" db="EMBL/GenBank/DDBJ databases">
        <title>Actinomadura sp. nov. CYP1-5 isolated from mountain soil.</title>
        <authorList>
            <person name="Songsumanus A."/>
            <person name="Kuncharoen N."/>
            <person name="Kudo T."/>
            <person name="Yuki M."/>
            <person name="Igarashi Y."/>
            <person name="Tanasupawat S."/>
        </authorList>
    </citation>
    <scope>NUCLEOTIDE SEQUENCE [LARGE SCALE GENOMIC DNA]</scope>
    <source>
        <strain evidence="2 3">JCM 14158</strain>
    </source>
</reference>
<sequence length="265" mass="30078">MTENRARVFFGGELRRMRDKAGLTGKQLADALGCTPQWISMMESGRKLSEQSAHDLDTFFQTDGTFHRHWKLASEIEVQFILPPGFPEYLEYEKEATSYRIFSALLINGLFQTEDYTRSILLASDGTNVAELTAKRMERQAVLTRENPPHTWLVLDETVLRRVVGSRAIMREQLDYLLTASDRINTMIQVVPNGSGYHAGLGGEFTILGFEDRVDLAYTESAGEGLLIERAARVRDKVVRWDLLRGYALPVEESRALIRTVMESL</sequence>
<dbReference type="Pfam" id="PF19054">
    <property type="entry name" value="DUF5753"/>
    <property type="match status" value="1"/>
</dbReference>
<name>A0A5D0NWQ6_9ACTN</name>
<evidence type="ECO:0000259" key="1">
    <source>
        <dbReference type="PROSITE" id="PS50943"/>
    </source>
</evidence>
<dbReference type="EMBL" id="VSFG01000001">
    <property type="protein sequence ID" value="TYB49070.1"/>
    <property type="molecule type" value="Genomic_DNA"/>
</dbReference>
<dbReference type="STRING" id="1220554.GCA_001552135_05522"/>
<accession>A0A5D0NWQ6</accession>
<dbReference type="SMART" id="SM00530">
    <property type="entry name" value="HTH_XRE"/>
    <property type="match status" value="1"/>
</dbReference>
<dbReference type="InterPro" id="IPR043917">
    <property type="entry name" value="DUF5753"/>
</dbReference>
<dbReference type="RefSeq" id="WP_067897493.1">
    <property type="nucleotide sequence ID" value="NZ_VSFG01000001.1"/>
</dbReference>
<evidence type="ECO:0000313" key="2">
    <source>
        <dbReference type="EMBL" id="TYB49070.1"/>
    </source>
</evidence>
<protein>
    <submittedName>
        <fullName evidence="2">Helix-turn-helix domain-containing protein</fullName>
    </submittedName>
</protein>
<organism evidence="2 3">
    <name type="scientific">Actinomadura chibensis</name>
    <dbReference type="NCBI Taxonomy" id="392828"/>
    <lineage>
        <taxon>Bacteria</taxon>
        <taxon>Bacillati</taxon>
        <taxon>Actinomycetota</taxon>
        <taxon>Actinomycetes</taxon>
        <taxon>Streptosporangiales</taxon>
        <taxon>Thermomonosporaceae</taxon>
        <taxon>Actinomadura</taxon>
    </lineage>
</organism>
<dbReference type="Proteomes" id="UP000323380">
    <property type="component" value="Unassembled WGS sequence"/>
</dbReference>